<dbReference type="Proteomes" id="UP000252355">
    <property type="component" value="Unassembled WGS sequence"/>
</dbReference>
<evidence type="ECO:0000313" key="3">
    <source>
        <dbReference type="Proteomes" id="UP000252355"/>
    </source>
</evidence>
<reference evidence="2 3" key="1">
    <citation type="submission" date="2018-05" db="EMBL/GenBank/DDBJ databases">
        <title>A metagenomic window into the 2 km-deep terrestrial subsurface aquifer revealed taxonomically and functionally diverse microbial community comprising novel uncultured bacterial lineages.</title>
        <authorList>
            <person name="Kadnikov V.V."/>
            <person name="Mardanov A.V."/>
            <person name="Beletsky A.V."/>
            <person name="Banks D."/>
            <person name="Pimenov N.V."/>
            <person name="Frank Y.A."/>
            <person name="Karnachuk O.V."/>
            <person name="Ravin N.V."/>
        </authorList>
    </citation>
    <scope>NUCLEOTIDE SEQUENCE [LARGE SCALE GENOMIC DNA]</scope>
    <source>
        <strain evidence="2">BY5</strain>
    </source>
</reference>
<feature type="compositionally biased region" description="Basic residues" evidence="1">
    <location>
        <begin position="44"/>
        <end position="56"/>
    </location>
</feature>
<feature type="region of interest" description="Disordered" evidence="1">
    <location>
        <begin position="1"/>
        <end position="98"/>
    </location>
</feature>
<feature type="compositionally biased region" description="Basic residues" evidence="1">
    <location>
        <begin position="64"/>
        <end position="84"/>
    </location>
</feature>
<dbReference type="EMBL" id="QOQW01000023">
    <property type="protein sequence ID" value="RCK78419.1"/>
    <property type="molecule type" value="Genomic_DNA"/>
</dbReference>
<protein>
    <submittedName>
        <fullName evidence="2">Uncharacterized protein</fullName>
    </submittedName>
</protein>
<dbReference type="AlphaFoldDB" id="A0A367ZKW9"/>
<gene>
    <name evidence="2" type="ORF">OZSIB_1521</name>
</gene>
<comment type="caution">
    <text evidence="2">The sequence shown here is derived from an EMBL/GenBank/DDBJ whole genome shotgun (WGS) entry which is preliminary data.</text>
</comment>
<feature type="region of interest" description="Disordered" evidence="1">
    <location>
        <begin position="126"/>
        <end position="154"/>
    </location>
</feature>
<organism evidence="2 3">
    <name type="scientific">Candidatus Ozemobacter sibiricus</name>
    <dbReference type="NCBI Taxonomy" id="2268124"/>
    <lineage>
        <taxon>Bacteria</taxon>
        <taxon>Candidatus Ozemobacteria</taxon>
        <taxon>Candidatus Ozemobacterales</taxon>
        <taxon>Candidatus Ozemobacteraceae</taxon>
        <taxon>Candidatus Ozemobacter</taxon>
    </lineage>
</organism>
<proteinExistence type="predicted"/>
<name>A0A367ZKW9_9BACT</name>
<evidence type="ECO:0000313" key="2">
    <source>
        <dbReference type="EMBL" id="RCK78419.1"/>
    </source>
</evidence>
<accession>A0A367ZKW9</accession>
<sequence>MSQPDQQHPQRRHRQQAAGQGGPPPPEQPGVGLDQESAGACRRGAGRRGPAPRRAKACGGGRIRASHQRRFRTSRWRRARHRPPGHGAVDRKMASRPGRIAVGMSTRRIDSHHRLILPFFPLAGARPGKARPMVCRPTSGDQPWDAPRQRTSRP</sequence>
<evidence type="ECO:0000256" key="1">
    <source>
        <dbReference type="SAM" id="MobiDB-lite"/>
    </source>
</evidence>